<feature type="region of interest" description="Disordered" evidence="1">
    <location>
        <begin position="89"/>
        <end position="158"/>
    </location>
</feature>
<feature type="compositionally biased region" description="Polar residues" evidence="1">
    <location>
        <begin position="587"/>
        <end position="597"/>
    </location>
</feature>
<feature type="compositionally biased region" description="Low complexity" evidence="1">
    <location>
        <begin position="694"/>
        <end position="708"/>
    </location>
</feature>
<name>A0A9P8A670_MORAP</name>
<proteinExistence type="predicted"/>
<gene>
    <name evidence="2" type="ORF">KVV02_008540</name>
</gene>
<feature type="region of interest" description="Disordered" evidence="1">
    <location>
        <begin position="233"/>
        <end position="294"/>
    </location>
</feature>
<feature type="compositionally biased region" description="Gly residues" evidence="1">
    <location>
        <begin position="890"/>
        <end position="899"/>
    </location>
</feature>
<feature type="compositionally biased region" description="Low complexity" evidence="1">
    <location>
        <begin position="900"/>
        <end position="935"/>
    </location>
</feature>
<feature type="compositionally biased region" description="Acidic residues" evidence="1">
    <location>
        <begin position="789"/>
        <end position="801"/>
    </location>
</feature>
<feature type="region of interest" description="Disordered" evidence="1">
    <location>
        <begin position="1"/>
        <end position="27"/>
    </location>
</feature>
<reference evidence="2" key="1">
    <citation type="submission" date="2021-07" db="EMBL/GenBank/DDBJ databases">
        <title>Draft genome of Mortierella alpina, strain LL118, isolated from an aspen leaf litter sample.</title>
        <authorList>
            <person name="Yang S."/>
            <person name="Vinatzer B.A."/>
        </authorList>
    </citation>
    <scope>NUCLEOTIDE SEQUENCE</scope>
    <source>
        <strain evidence="2">LL118</strain>
    </source>
</reference>
<evidence type="ECO:0000256" key="1">
    <source>
        <dbReference type="SAM" id="MobiDB-lite"/>
    </source>
</evidence>
<feature type="compositionally biased region" description="Polar residues" evidence="1">
    <location>
        <begin position="89"/>
        <end position="116"/>
    </location>
</feature>
<accession>A0A9P8A670</accession>
<dbReference type="AlphaFoldDB" id="A0A9P8A670"/>
<feature type="compositionally biased region" description="Gly residues" evidence="1">
    <location>
        <begin position="746"/>
        <end position="772"/>
    </location>
</feature>
<evidence type="ECO:0000313" key="3">
    <source>
        <dbReference type="Proteomes" id="UP000717515"/>
    </source>
</evidence>
<evidence type="ECO:0000313" key="2">
    <source>
        <dbReference type="EMBL" id="KAG9325068.1"/>
    </source>
</evidence>
<feature type="compositionally biased region" description="Low complexity" evidence="1">
    <location>
        <begin position="526"/>
        <end position="538"/>
    </location>
</feature>
<feature type="region of interest" description="Disordered" evidence="1">
    <location>
        <begin position="587"/>
        <end position="772"/>
    </location>
</feature>
<feature type="compositionally biased region" description="Polar residues" evidence="1">
    <location>
        <begin position="233"/>
        <end position="244"/>
    </location>
</feature>
<feature type="compositionally biased region" description="Polar residues" evidence="1">
    <location>
        <begin position="491"/>
        <end position="517"/>
    </location>
</feature>
<feature type="region of interest" description="Disordered" evidence="1">
    <location>
        <begin position="789"/>
        <end position="813"/>
    </location>
</feature>
<feature type="region of interest" description="Disordered" evidence="1">
    <location>
        <begin position="489"/>
        <end position="518"/>
    </location>
</feature>
<protein>
    <submittedName>
        <fullName evidence="2">Uncharacterized protein</fullName>
    </submittedName>
</protein>
<feature type="region of interest" description="Disordered" evidence="1">
    <location>
        <begin position="523"/>
        <end position="542"/>
    </location>
</feature>
<dbReference type="EMBL" id="JAIFTL010000049">
    <property type="protein sequence ID" value="KAG9325068.1"/>
    <property type="molecule type" value="Genomic_DNA"/>
</dbReference>
<dbReference type="Proteomes" id="UP000717515">
    <property type="component" value="Unassembled WGS sequence"/>
</dbReference>
<organism evidence="2 3">
    <name type="scientific">Mortierella alpina</name>
    <name type="common">Oleaginous fungus</name>
    <name type="synonym">Mortierella renispora</name>
    <dbReference type="NCBI Taxonomy" id="64518"/>
    <lineage>
        <taxon>Eukaryota</taxon>
        <taxon>Fungi</taxon>
        <taxon>Fungi incertae sedis</taxon>
        <taxon>Mucoromycota</taxon>
        <taxon>Mortierellomycotina</taxon>
        <taxon>Mortierellomycetes</taxon>
        <taxon>Mortierellales</taxon>
        <taxon>Mortierellaceae</taxon>
        <taxon>Mortierella</taxon>
    </lineage>
</organism>
<feature type="compositionally biased region" description="Polar residues" evidence="1">
    <location>
        <begin position="137"/>
        <end position="157"/>
    </location>
</feature>
<feature type="compositionally biased region" description="Polar residues" evidence="1">
    <location>
        <begin position="681"/>
        <end position="693"/>
    </location>
</feature>
<sequence>METDKEPSATAGEAALSEQAPSIPANEPIASVTSTVVSAFEINTTATLLPPDSAEVRSDIAHNVVVSGSDILPVLPGLPSAPLDTSVINLNNDSSMPSPIPQVASSAPNTDSSTRNDAQEAVTAIASGSISKERSETISGTTQDESNRTGSTSTSTVGAILSKLVDSTTQGRDPPRSTSKAASWQDIMINMLLELGFEESSRMLAAEELVLSSTQRENAPSIIAKFSKMLQHSVSGSQSPSESTDGIIGGSSKRHNTSSLDEDSIYFEGQDASKRRRVEDARDRVQENAPRDEIADRMAEFMAAKREQINESNRQEFLKDRGLAEGTAEGSLDSSGIEDDGCARVDARKLNRTIQMKLETVKNEALMKTNPKPHTQASETVTYNGLDERLRNIQVHLNLRLSALPACTIAERIRIVEDVIIQLERDHPLWSALHFNQPNRMFPPPPSVTTVSRNARNEIIMTGEHLHTTLIEKGDLSAHPASLAQYPSMGMSRSVSGSQAGLSDVNSRSAPSISNSAAGDIHGSVASGAGRPGSATPAGAGGSATVIKLKRHGGAGSSSLARAVQQQLAQRKANAASGGYTIDESKGTFSAHNNGSVPSFKIAPNPHHNPAADFGSHSSKAGTGSLHISSGGSSPGSSFSPIMGFSDPLKPGVTGRGPIKSRRKSIAKGLDSASGMPSIPGTHTGNILGTNPGISASSIMSSSQSASMLESPAVTKSKAASAKKPRKKKGDDNGEDPSTTKPRAGAGRGKGGFGLGKGGGRPAMGLGLGKGKGGAYRQELLRRAEVEQFDDESDEGMDDGDAFQASTVTTSGVGSRVSAAAAGNGNSGTFANDNSALAQLVSSALKDHTNSATIAQQQQQQQQSTVKAKKQPRKQATPIKPPPVRKFGGKSFGMAGGESSGSSSNESSDGEGSSGSQSDSSSSGSISGSDGADSD</sequence>
<comment type="caution">
    <text evidence="2">The sequence shown here is derived from an EMBL/GenBank/DDBJ whole genome shotgun (WGS) entry which is preliminary data.</text>
</comment>
<feature type="compositionally biased region" description="Basic and acidic residues" evidence="1">
    <location>
        <begin position="271"/>
        <end position="294"/>
    </location>
</feature>
<feature type="region of interest" description="Disordered" evidence="1">
    <location>
        <begin position="846"/>
        <end position="935"/>
    </location>
</feature>
<feature type="compositionally biased region" description="Low complexity" evidence="1">
    <location>
        <begin position="622"/>
        <end position="646"/>
    </location>
</feature>